<evidence type="ECO:0000313" key="3">
    <source>
        <dbReference type="Proteomes" id="UP000660745"/>
    </source>
</evidence>
<dbReference type="GO" id="GO:0046503">
    <property type="term" value="P:glycerolipid catabolic process"/>
    <property type="evidence" value="ECO:0007669"/>
    <property type="project" value="TreeGrafter"/>
</dbReference>
<name>A0A918A9M9_9ACTN</name>
<dbReference type="RefSeq" id="WP_189140999.1">
    <property type="nucleotide sequence ID" value="NZ_BMNK01000008.1"/>
</dbReference>
<dbReference type="Gene3D" id="3.40.50.1820">
    <property type="entry name" value="alpha/beta hydrolase"/>
    <property type="match status" value="1"/>
</dbReference>
<dbReference type="InterPro" id="IPR050471">
    <property type="entry name" value="AB_hydrolase"/>
</dbReference>
<evidence type="ECO:0000313" key="2">
    <source>
        <dbReference type="EMBL" id="GGP10154.1"/>
    </source>
</evidence>
<dbReference type="InterPro" id="IPR000073">
    <property type="entry name" value="AB_hydrolase_1"/>
</dbReference>
<dbReference type="Proteomes" id="UP000660745">
    <property type="component" value="Unassembled WGS sequence"/>
</dbReference>
<reference evidence="2" key="2">
    <citation type="submission" date="2020-09" db="EMBL/GenBank/DDBJ databases">
        <authorList>
            <person name="Sun Q."/>
            <person name="Zhou Y."/>
        </authorList>
    </citation>
    <scope>NUCLEOTIDE SEQUENCE</scope>
    <source>
        <strain evidence="2">CGMCC 4.7430</strain>
    </source>
</reference>
<comment type="caution">
    <text evidence="2">The sequence shown here is derived from an EMBL/GenBank/DDBJ whole genome shotgun (WGS) entry which is preliminary data.</text>
</comment>
<dbReference type="SUPFAM" id="SSF53474">
    <property type="entry name" value="alpha/beta-Hydrolases"/>
    <property type="match status" value="1"/>
</dbReference>
<dbReference type="AlphaFoldDB" id="A0A918A9M9"/>
<dbReference type="PANTHER" id="PTHR43433">
    <property type="entry name" value="HYDROLASE, ALPHA/BETA FOLD FAMILY PROTEIN"/>
    <property type="match status" value="1"/>
</dbReference>
<dbReference type="GO" id="GO:0004806">
    <property type="term" value="F:triacylglycerol lipase activity"/>
    <property type="evidence" value="ECO:0007669"/>
    <property type="project" value="TreeGrafter"/>
</dbReference>
<dbReference type="EMBL" id="BMNK01000008">
    <property type="protein sequence ID" value="GGP10154.1"/>
    <property type="molecule type" value="Genomic_DNA"/>
</dbReference>
<evidence type="ECO:0000259" key="1">
    <source>
        <dbReference type="Pfam" id="PF00561"/>
    </source>
</evidence>
<proteinExistence type="predicted"/>
<dbReference type="Pfam" id="PF00561">
    <property type="entry name" value="Abhydrolase_1"/>
    <property type="match status" value="1"/>
</dbReference>
<protein>
    <submittedName>
        <fullName evidence="2">Alpha/beta hydrolase</fullName>
    </submittedName>
</protein>
<dbReference type="PANTHER" id="PTHR43433:SF5">
    <property type="entry name" value="AB HYDROLASE-1 DOMAIN-CONTAINING PROTEIN"/>
    <property type="match status" value="1"/>
</dbReference>
<dbReference type="InterPro" id="IPR029058">
    <property type="entry name" value="AB_hydrolase_fold"/>
</dbReference>
<feature type="domain" description="AB hydrolase-1" evidence="1">
    <location>
        <begin position="22"/>
        <end position="257"/>
    </location>
</feature>
<sequence>MNTGTLAVPGAELYYEVRGSGPVLLLINGGEGDAAMYAPLAHQLADGYTVITYDPRGNSRSRLTGPLGEQRVEEHARDAHLLLRALNREPAYLFGTSYGGMVGMEVLAAHPEQVRGLVSHEPLLIELLPDAVRRHAAFQEVYDIFRRDGARPALRRLNAELGDVGLPPELTADLPAPIAEMLARVAGNLAFCLEYELRSFVRYVPDLDALRDGPFTVANGVETHATVGYATSVLLAERLGEEIADFPGGHVGFLTHPAEFAKTLHEVLNR</sequence>
<gene>
    <name evidence="2" type="ORF">GCM10012278_48670</name>
</gene>
<keyword evidence="3" id="KW-1185">Reference proteome</keyword>
<reference evidence="2" key="1">
    <citation type="journal article" date="2014" name="Int. J. Syst. Evol. Microbiol.">
        <title>Complete genome sequence of Corynebacterium casei LMG S-19264T (=DSM 44701T), isolated from a smear-ripened cheese.</title>
        <authorList>
            <consortium name="US DOE Joint Genome Institute (JGI-PGF)"/>
            <person name="Walter F."/>
            <person name="Albersmeier A."/>
            <person name="Kalinowski J."/>
            <person name="Ruckert C."/>
        </authorList>
    </citation>
    <scope>NUCLEOTIDE SEQUENCE</scope>
    <source>
        <strain evidence="2">CGMCC 4.7430</strain>
    </source>
</reference>
<keyword evidence="2" id="KW-0378">Hydrolase</keyword>
<accession>A0A918A9M9</accession>
<organism evidence="2 3">
    <name type="scientific">Nonomuraea glycinis</name>
    <dbReference type="NCBI Taxonomy" id="2047744"/>
    <lineage>
        <taxon>Bacteria</taxon>
        <taxon>Bacillati</taxon>
        <taxon>Actinomycetota</taxon>
        <taxon>Actinomycetes</taxon>
        <taxon>Streptosporangiales</taxon>
        <taxon>Streptosporangiaceae</taxon>
        <taxon>Nonomuraea</taxon>
    </lineage>
</organism>